<keyword evidence="1" id="KW-0732">Signal</keyword>
<dbReference type="EMBL" id="CM026433">
    <property type="protein sequence ID" value="KAG0554835.1"/>
    <property type="molecule type" value="Genomic_DNA"/>
</dbReference>
<dbReference type="AlphaFoldDB" id="A0A8T0G7M6"/>
<accession>A0A8T0G7M6</accession>
<organism evidence="2 3">
    <name type="scientific">Ceratodon purpureus</name>
    <name type="common">Fire moss</name>
    <name type="synonym">Dicranum purpureum</name>
    <dbReference type="NCBI Taxonomy" id="3225"/>
    <lineage>
        <taxon>Eukaryota</taxon>
        <taxon>Viridiplantae</taxon>
        <taxon>Streptophyta</taxon>
        <taxon>Embryophyta</taxon>
        <taxon>Bryophyta</taxon>
        <taxon>Bryophytina</taxon>
        <taxon>Bryopsida</taxon>
        <taxon>Dicranidae</taxon>
        <taxon>Pseudoditrichales</taxon>
        <taxon>Ditrichaceae</taxon>
        <taxon>Ceratodon</taxon>
    </lineage>
</organism>
<sequence>MISVRKALEFVNMSMLLQLVAGQNKLLAGQNRILELLEEARLYRAQPLQQIADQANSTMIWTTRYVCQKPSPISKFLKPIIHIVSNEDHELAAAEHGRYVIWKDPRTVHSKV</sequence>
<keyword evidence="3" id="KW-1185">Reference proteome</keyword>
<name>A0A8T0G7M6_CERPU</name>
<protein>
    <submittedName>
        <fullName evidence="2">Uncharacterized protein</fullName>
    </submittedName>
</protein>
<evidence type="ECO:0000313" key="3">
    <source>
        <dbReference type="Proteomes" id="UP000822688"/>
    </source>
</evidence>
<comment type="caution">
    <text evidence="2">The sequence shown here is derived from an EMBL/GenBank/DDBJ whole genome shotgun (WGS) entry which is preliminary data.</text>
</comment>
<gene>
    <name evidence="2" type="ORF">KC19_12G123400</name>
</gene>
<dbReference type="Proteomes" id="UP000822688">
    <property type="component" value="Chromosome 12"/>
</dbReference>
<evidence type="ECO:0000313" key="2">
    <source>
        <dbReference type="EMBL" id="KAG0554835.1"/>
    </source>
</evidence>
<feature type="signal peptide" evidence="1">
    <location>
        <begin position="1"/>
        <end position="22"/>
    </location>
</feature>
<feature type="chain" id="PRO_5035725647" evidence="1">
    <location>
        <begin position="23"/>
        <end position="112"/>
    </location>
</feature>
<proteinExistence type="predicted"/>
<evidence type="ECO:0000256" key="1">
    <source>
        <dbReference type="SAM" id="SignalP"/>
    </source>
</evidence>
<reference evidence="2" key="1">
    <citation type="submission" date="2020-06" db="EMBL/GenBank/DDBJ databases">
        <title>WGS assembly of Ceratodon purpureus strain R40.</title>
        <authorList>
            <person name="Carey S.B."/>
            <person name="Jenkins J."/>
            <person name="Shu S."/>
            <person name="Lovell J.T."/>
            <person name="Sreedasyam A."/>
            <person name="Maumus F."/>
            <person name="Tiley G.P."/>
            <person name="Fernandez-Pozo N."/>
            <person name="Barry K."/>
            <person name="Chen C."/>
            <person name="Wang M."/>
            <person name="Lipzen A."/>
            <person name="Daum C."/>
            <person name="Saski C.A."/>
            <person name="Payton A.C."/>
            <person name="Mcbreen J.C."/>
            <person name="Conrad R.E."/>
            <person name="Kollar L.M."/>
            <person name="Olsson S."/>
            <person name="Huttunen S."/>
            <person name="Landis J.B."/>
            <person name="Wickett N.J."/>
            <person name="Johnson M.G."/>
            <person name="Rensing S.A."/>
            <person name="Grimwood J."/>
            <person name="Schmutz J."/>
            <person name="Mcdaniel S.F."/>
        </authorList>
    </citation>
    <scope>NUCLEOTIDE SEQUENCE</scope>
    <source>
        <strain evidence="2">R40</strain>
    </source>
</reference>